<name>A0A7J7NT87_9MAGN</name>
<protein>
    <recommendedName>
        <fullName evidence="3">ubiquitinyl hydrolase 1</fullName>
        <ecNumber evidence="3">3.4.19.12</ecNumber>
    </recommendedName>
</protein>
<dbReference type="InterPro" id="IPR029071">
    <property type="entry name" value="Ubiquitin-like_domsf"/>
</dbReference>
<feature type="domain" description="DUSP" evidence="9">
    <location>
        <begin position="415"/>
        <end position="523"/>
    </location>
</feature>
<feature type="domain" description="USP" evidence="8">
    <location>
        <begin position="1"/>
        <end position="250"/>
    </location>
</feature>
<dbReference type="InterPro" id="IPR050164">
    <property type="entry name" value="Peptidase_C19"/>
</dbReference>
<keyword evidence="11" id="KW-1185">Reference proteome</keyword>
<dbReference type="Pfam" id="PF00443">
    <property type="entry name" value="UCH"/>
    <property type="match status" value="1"/>
</dbReference>
<keyword evidence="5" id="KW-0833">Ubl conjugation pathway</keyword>
<comment type="similarity">
    <text evidence="2">Belongs to the peptidase C19 family.</text>
</comment>
<dbReference type="InterPro" id="IPR001394">
    <property type="entry name" value="Peptidase_C19_UCH"/>
</dbReference>
<sequence length="850" mass="95847">MVLMTLNLQGQVDSMLISSRCSVCGQESEASLKMEDFYELELNIKGLKSLDESLKDYLSMEELCGENQYFCESCKIRVDATRCIKLRTLPNVLNLQLKRCVFHPKTATKKKITSVFSFPCELDMGRRLGEPSELELVYDLSVVLVHRGTANSGHYVANIKDESTGKWWGFDDECVSMLGAHPFGESSSSSSVKPMQTDSIFQPSCSEHINSMSNRNQVDDGQLRSQDSTVFCRTESFSSADAYMLMYNRRSTRKGSEKLTYVELDEPVISESSNTSLPSHLYEEILELNASYANACEEYKLNKDRQLKKIIDRKQEVRSILNEAPVLSLKEPYFWIATDWLRQWADSINPPILDNTSIQCVHGRVPVAKVGSMKRLSDKAWTSLLLKCTGGPSLSSEDYCLDCLMDGAKTMIRSVEFRDQRATMKQIAEAALAGKFSDGMLYNVSKAWLLQWLRRKHVDSPREADVGATASITCPHGQLMPEQSPWAKRVLVPEYLWLFLLGSANALNPDCPSGCSAFPMDSETCARCIVQLSEVASVEDTLRSRKLKQRQVHEKLYSGKNIILSPGCKYYMLPSSWLTAWRSYITVSGKNMSFSAEPDCLEGTMNSLICEKTDGLTIITENDWNLFCEEWEYSESKSISAEIEVSSYGTSKSSEDMPNSEADLSISIDEDFDSIHPIIKTYPEICEDCIRERERCKLMQKLSYCNKEICVFLVHGKEAPRSVLEASGTISDRDRRSSKRSRKTRFGNSIALTVSGSTSVYELKMRLWQCFGVVKENQILHKGQMLIKEESATLADMNIIPGDVLWVRDSEVYENRDIAEELLEQKAIVQSAEEGFRGTLLTSTCSAQVT</sequence>
<keyword evidence="6" id="KW-0378">Hydrolase</keyword>
<dbReference type="GO" id="GO:0016579">
    <property type="term" value="P:protein deubiquitination"/>
    <property type="evidence" value="ECO:0007669"/>
    <property type="project" value="InterPro"/>
</dbReference>
<dbReference type="InterPro" id="IPR028889">
    <property type="entry name" value="USP"/>
</dbReference>
<reference evidence="10 11" key="1">
    <citation type="journal article" date="2020" name="IScience">
        <title>Genome Sequencing of the Endangered Kingdonia uniflora (Circaeasteraceae, Ranunculales) Reveals Potential Mechanisms of Evolutionary Specialization.</title>
        <authorList>
            <person name="Sun Y."/>
            <person name="Deng T."/>
            <person name="Zhang A."/>
            <person name="Moore M.J."/>
            <person name="Landis J.B."/>
            <person name="Lin N."/>
            <person name="Zhang H."/>
            <person name="Zhang X."/>
            <person name="Huang J."/>
            <person name="Zhang X."/>
            <person name="Sun H."/>
            <person name="Wang H."/>
        </authorList>
    </citation>
    <scope>NUCLEOTIDE SEQUENCE [LARGE SCALE GENOMIC DNA]</scope>
    <source>
        <strain evidence="10">TB1705</strain>
        <tissue evidence="10">Leaf</tissue>
    </source>
</reference>
<dbReference type="GO" id="GO:0006508">
    <property type="term" value="P:proteolysis"/>
    <property type="evidence" value="ECO:0007669"/>
    <property type="project" value="UniProtKB-KW"/>
</dbReference>
<dbReference type="InterPro" id="IPR006615">
    <property type="entry name" value="Pept_C19_DUSP"/>
</dbReference>
<dbReference type="InterPro" id="IPR038765">
    <property type="entry name" value="Papain-like_cys_pep_sf"/>
</dbReference>
<evidence type="ECO:0000256" key="5">
    <source>
        <dbReference type="ARBA" id="ARBA00022786"/>
    </source>
</evidence>
<dbReference type="Proteomes" id="UP000541444">
    <property type="component" value="Unassembled WGS sequence"/>
</dbReference>
<dbReference type="PROSITE" id="PS51283">
    <property type="entry name" value="DUSP"/>
    <property type="match status" value="2"/>
</dbReference>
<dbReference type="SUPFAM" id="SSF143791">
    <property type="entry name" value="DUSP-like"/>
    <property type="match status" value="1"/>
</dbReference>
<dbReference type="SMART" id="SM00695">
    <property type="entry name" value="DUSP"/>
    <property type="match status" value="1"/>
</dbReference>
<dbReference type="GO" id="GO:0004197">
    <property type="term" value="F:cysteine-type endopeptidase activity"/>
    <property type="evidence" value="ECO:0007669"/>
    <property type="project" value="InterPro"/>
</dbReference>
<dbReference type="PROSITE" id="PS50235">
    <property type="entry name" value="USP_3"/>
    <property type="match status" value="1"/>
</dbReference>
<evidence type="ECO:0000259" key="9">
    <source>
        <dbReference type="PROSITE" id="PS51283"/>
    </source>
</evidence>
<keyword evidence="7" id="KW-0788">Thiol protease</keyword>
<dbReference type="InterPro" id="IPR035927">
    <property type="entry name" value="DUSP-like_sf"/>
</dbReference>
<dbReference type="PANTHER" id="PTHR24006">
    <property type="entry name" value="UBIQUITIN CARBOXYL-TERMINAL HYDROLASE"/>
    <property type="match status" value="1"/>
</dbReference>
<evidence type="ECO:0000313" key="10">
    <source>
        <dbReference type="EMBL" id="KAF6170260.1"/>
    </source>
</evidence>
<dbReference type="GO" id="GO:0005829">
    <property type="term" value="C:cytosol"/>
    <property type="evidence" value="ECO:0007669"/>
    <property type="project" value="TreeGrafter"/>
</dbReference>
<dbReference type="CDD" id="cd01795">
    <property type="entry name" value="Ubl_USP48"/>
    <property type="match status" value="1"/>
</dbReference>
<organism evidence="10 11">
    <name type="scientific">Kingdonia uniflora</name>
    <dbReference type="NCBI Taxonomy" id="39325"/>
    <lineage>
        <taxon>Eukaryota</taxon>
        <taxon>Viridiplantae</taxon>
        <taxon>Streptophyta</taxon>
        <taxon>Embryophyta</taxon>
        <taxon>Tracheophyta</taxon>
        <taxon>Spermatophyta</taxon>
        <taxon>Magnoliopsida</taxon>
        <taxon>Ranunculales</taxon>
        <taxon>Circaeasteraceae</taxon>
        <taxon>Kingdonia</taxon>
    </lineage>
</organism>
<proteinExistence type="inferred from homology"/>
<evidence type="ECO:0000259" key="8">
    <source>
        <dbReference type="PROSITE" id="PS50235"/>
    </source>
</evidence>
<evidence type="ECO:0000256" key="7">
    <source>
        <dbReference type="ARBA" id="ARBA00022807"/>
    </source>
</evidence>
<dbReference type="EC" id="3.4.19.12" evidence="3"/>
<dbReference type="GO" id="GO:0004843">
    <property type="term" value="F:cysteine-type deubiquitinase activity"/>
    <property type="evidence" value="ECO:0007669"/>
    <property type="project" value="UniProtKB-EC"/>
</dbReference>
<evidence type="ECO:0000256" key="2">
    <source>
        <dbReference type="ARBA" id="ARBA00009085"/>
    </source>
</evidence>
<accession>A0A7J7NT87</accession>
<feature type="domain" description="DUSP" evidence="9">
    <location>
        <begin position="544"/>
        <end position="644"/>
    </location>
</feature>
<dbReference type="AlphaFoldDB" id="A0A7J7NT87"/>
<dbReference type="Gene3D" id="3.90.70.10">
    <property type="entry name" value="Cysteine proteinases"/>
    <property type="match status" value="1"/>
</dbReference>
<gene>
    <name evidence="10" type="ORF">GIB67_013235</name>
</gene>
<keyword evidence="4" id="KW-0645">Protease</keyword>
<dbReference type="OrthoDB" id="289038at2759"/>
<evidence type="ECO:0000256" key="1">
    <source>
        <dbReference type="ARBA" id="ARBA00000707"/>
    </source>
</evidence>
<evidence type="ECO:0000256" key="4">
    <source>
        <dbReference type="ARBA" id="ARBA00022670"/>
    </source>
</evidence>
<dbReference type="PANTHER" id="PTHR24006:SF722">
    <property type="entry name" value="UBIQUITIN CARBOXYL-TERMINAL HYDROLASE 48"/>
    <property type="match status" value="1"/>
</dbReference>
<dbReference type="InterPro" id="IPR044743">
    <property type="entry name" value="Ubl_USP48"/>
</dbReference>
<comment type="catalytic activity">
    <reaction evidence="1">
        <text>Thiol-dependent hydrolysis of ester, thioester, amide, peptide and isopeptide bonds formed by the C-terminal Gly of ubiquitin (a 76-residue protein attached to proteins as an intracellular targeting signal).</text>
        <dbReference type="EC" id="3.4.19.12"/>
    </reaction>
</comment>
<evidence type="ECO:0000313" key="11">
    <source>
        <dbReference type="Proteomes" id="UP000541444"/>
    </source>
</evidence>
<comment type="caution">
    <text evidence="10">The sequence shown here is derived from an EMBL/GenBank/DDBJ whole genome shotgun (WGS) entry which is preliminary data.</text>
</comment>
<dbReference type="GO" id="GO:0005634">
    <property type="term" value="C:nucleus"/>
    <property type="evidence" value="ECO:0007669"/>
    <property type="project" value="UniProtKB-SubCell"/>
</dbReference>
<evidence type="ECO:0000256" key="3">
    <source>
        <dbReference type="ARBA" id="ARBA00012759"/>
    </source>
</evidence>
<dbReference type="SUPFAM" id="SSF54236">
    <property type="entry name" value="Ubiquitin-like"/>
    <property type="match status" value="1"/>
</dbReference>
<dbReference type="EMBL" id="JACGCM010000596">
    <property type="protein sequence ID" value="KAF6170260.1"/>
    <property type="molecule type" value="Genomic_DNA"/>
</dbReference>
<dbReference type="SUPFAM" id="SSF54001">
    <property type="entry name" value="Cysteine proteinases"/>
    <property type="match status" value="1"/>
</dbReference>
<evidence type="ECO:0000256" key="6">
    <source>
        <dbReference type="ARBA" id="ARBA00022801"/>
    </source>
</evidence>